<dbReference type="AlphaFoldDB" id="A0A4R6AN69"/>
<comment type="subcellular location">
    <subcellularLocation>
        <location evidence="1">Cell membrane</location>
        <topology evidence="1">Multi-pass membrane protein</topology>
    </subcellularLocation>
</comment>
<accession>A0A4R6AN69</accession>
<keyword evidence="3 7" id="KW-0812">Transmembrane</keyword>
<keyword evidence="2" id="KW-1003">Cell membrane</keyword>
<feature type="transmembrane region" description="Helical" evidence="7">
    <location>
        <begin position="220"/>
        <end position="244"/>
    </location>
</feature>
<gene>
    <name evidence="8" type="ORF">E2L05_16090</name>
</gene>
<dbReference type="RefSeq" id="WP_133343891.1">
    <property type="nucleotide sequence ID" value="NZ_SMZO01000048.1"/>
</dbReference>
<organism evidence="8 9">
    <name type="scientific">Meridianimarinicoccus aquatilis</name>
    <dbReference type="NCBI Taxonomy" id="2552766"/>
    <lineage>
        <taxon>Bacteria</taxon>
        <taxon>Pseudomonadati</taxon>
        <taxon>Pseudomonadota</taxon>
        <taxon>Alphaproteobacteria</taxon>
        <taxon>Rhodobacterales</taxon>
        <taxon>Paracoccaceae</taxon>
        <taxon>Meridianimarinicoccus</taxon>
    </lineage>
</organism>
<dbReference type="Proteomes" id="UP000294562">
    <property type="component" value="Unassembled WGS sequence"/>
</dbReference>
<feature type="transmembrane region" description="Helical" evidence="7">
    <location>
        <begin position="83"/>
        <end position="104"/>
    </location>
</feature>
<feature type="transmembrane region" description="Helical" evidence="7">
    <location>
        <begin position="110"/>
        <end position="133"/>
    </location>
</feature>
<evidence type="ECO:0000256" key="7">
    <source>
        <dbReference type="SAM" id="Phobius"/>
    </source>
</evidence>
<sequence length="436" mass="45281">MAELPRTLSVWRGTAMMLNIVLGAGLLTLPGLAAQSAGASAPLIWALCAVASAPLLIVFALLGRRWPGAGGLATILSKSFGRFGYISGTLLFLGAVIFGLPAIALTGGHYLAAALGGPAPLYAAGLIIAAALVNVVSAEIAGRVNAVLASVLLIALLAVLAIGWNVTSPTLPSLDTMRADLPARHMLGATVMMVFFAFTGWEVAAHLGGDFRNPKRDMPLAMALSFLIVVLLYGGLALVVHAMATTARPEAPFADLFGQIFGPTGVIVVSFLSVLLIFANLAAAVWAVSRMVYAAATEGVLPQFLTAQRRGMPHLAVITTITCLLSVICTAWVGTVTLQDLLAMAGQNFLLLYIGVAAVLVRMPKHSSERVLGWVCIVIGCALIGLRGSDGMIYPAILLTCAAVLATQKGVLAKRIGTPTRPNPTAYQASTHRSTP</sequence>
<feature type="transmembrane region" description="Helical" evidence="7">
    <location>
        <begin position="145"/>
        <end position="166"/>
    </location>
</feature>
<evidence type="ECO:0000256" key="1">
    <source>
        <dbReference type="ARBA" id="ARBA00004651"/>
    </source>
</evidence>
<feature type="transmembrane region" description="Helical" evidence="7">
    <location>
        <begin position="315"/>
        <end position="335"/>
    </location>
</feature>
<keyword evidence="9" id="KW-1185">Reference proteome</keyword>
<dbReference type="Gene3D" id="1.20.1740.10">
    <property type="entry name" value="Amino acid/polyamine transporter I"/>
    <property type="match status" value="1"/>
</dbReference>
<feature type="region of interest" description="Disordered" evidence="6">
    <location>
        <begin position="416"/>
        <end position="436"/>
    </location>
</feature>
<evidence type="ECO:0000256" key="6">
    <source>
        <dbReference type="SAM" id="MobiDB-lite"/>
    </source>
</evidence>
<feature type="transmembrane region" description="Helical" evidence="7">
    <location>
        <begin position="43"/>
        <end position="62"/>
    </location>
</feature>
<dbReference type="EMBL" id="SMZO01000048">
    <property type="protein sequence ID" value="TDL85177.1"/>
    <property type="molecule type" value="Genomic_DNA"/>
</dbReference>
<feature type="transmembrane region" description="Helical" evidence="7">
    <location>
        <begin position="341"/>
        <end position="361"/>
    </location>
</feature>
<dbReference type="PANTHER" id="PTHR42770">
    <property type="entry name" value="AMINO ACID TRANSPORTER-RELATED"/>
    <property type="match status" value="1"/>
</dbReference>
<feature type="transmembrane region" description="Helical" evidence="7">
    <location>
        <begin position="186"/>
        <end position="208"/>
    </location>
</feature>
<keyword evidence="5 7" id="KW-0472">Membrane</keyword>
<dbReference type="PIRSF" id="PIRSF006060">
    <property type="entry name" value="AA_transporter"/>
    <property type="match status" value="1"/>
</dbReference>
<evidence type="ECO:0000256" key="5">
    <source>
        <dbReference type="ARBA" id="ARBA00023136"/>
    </source>
</evidence>
<evidence type="ECO:0000313" key="8">
    <source>
        <dbReference type="EMBL" id="TDL85177.1"/>
    </source>
</evidence>
<evidence type="ECO:0000256" key="3">
    <source>
        <dbReference type="ARBA" id="ARBA00022692"/>
    </source>
</evidence>
<feature type="transmembrane region" description="Helical" evidence="7">
    <location>
        <begin position="368"/>
        <end position="386"/>
    </location>
</feature>
<dbReference type="GO" id="GO:0022857">
    <property type="term" value="F:transmembrane transporter activity"/>
    <property type="evidence" value="ECO:0007669"/>
    <property type="project" value="InterPro"/>
</dbReference>
<feature type="transmembrane region" description="Helical" evidence="7">
    <location>
        <begin position="264"/>
        <end position="288"/>
    </location>
</feature>
<evidence type="ECO:0000313" key="9">
    <source>
        <dbReference type="Proteomes" id="UP000294562"/>
    </source>
</evidence>
<keyword evidence="4 7" id="KW-1133">Transmembrane helix</keyword>
<dbReference type="PANTHER" id="PTHR42770:SF13">
    <property type="entry name" value="L-METHIONINE_BRANCHED-CHAIN AMINO ACID EXPORTER YJEH"/>
    <property type="match status" value="1"/>
</dbReference>
<evidence type="ECO:0000256" key="2">
    <source>
        <dbReference type="ARBA" id="ARBA00022475"/>
    </source>
</evidence>
<dbReference type="Pfam" id="PF13520">
    <property type="entry name" value="AA_permease_2"/>
    <property type="match status" value="1"/>
</dbReference>
<proteinExistence type="predicted"/>
<name>A0A4R6AN69_9RHOB</name>
<protein>
    <submittedName>
        <fullName evidence="8">Amino acid permease</fullName>
    </submittedName>
</protein>
<feature type="transmembrane region" description="Helical" evidence="7">
    <location>
        <begin position="392"/>
        <end position="412"/>
    </location>
</feature>
<dbReference type="GO" id="GO:0005886">
    <property type="term" value="C:plasma membrane"/>
    <property type="evidence" value="ECO:0007669"/>
    <property type="project" value="UniProtKB-SubCell"/>
</dbReference>
<dbReference type="OrthoDB" id="9762947at2"/>
<reference evidence="8 9" key="1">
    <citation type="submission" date="2019-03" db="EMBL/GenBank/DDBJ databases">
        <title>Rhodobacteraceae bacterium SM1902, a new member of the family Rhodobacteraceae isolated from Yantai.</title>
        <authorList>
            <person name="Sun Y."/>
        </authorList>
    </citation>
    <scope>NUCLEOTIDE SEQUENCE [LARGE SCALE GENOMIC DNA]</scope>
    <source>
        <strain evidence="8 9">SM1902</strain>
    </source>
</reference>
<comment type="caution">
    <text evidence="8">The sequence shown here is derived from an EMBL/GenBank/DDBJ whole genome shotgun (WGS) entry which is preliminary data.</text>
</comment>
<dbReference type="InterPro" id="IPR050367">
    <property type="entry name" value="APC_superfamily"/>
</dbReference>
<dbReference type="InterPro" id="IPR002293">
    <property type="entry name" value="AA/rel_permease1"/>
</dbReference>
<feature type="compositionally biased region" description="Polar residues" evidence="6">
    <location>
        <begin position="423"/>
        <end position="436"/>
    </location>
</feature>
<evidence type="ECO:0000256" key="4">
    <source>
        <dbReference type="ARBA" id="ARBA00022989"/>
    </source>
</evidence>